<evidence type="ECO:0000313" key="3">
    <source>
        <dbReference type="Proteomes" id="UP000269708"/>
    </source>
</evidence>
<dbReference type="PROSITE" id="PS51688">
    <property type="entry name" value="ICA"/>
    <property type="match status" value="1"/>
</dbReference>
<comment type="caution">
    <text evidence="2">The sequence shown here is derived from an EMBL/GenBank/DDBJ whole genome shotgun (WGS) entry which is preliminary data.</text>
</comment>
<evidence type="ECO:0000259" key="1">
    <source>
        <dbReference type="PROSITE" id="PS51688"/>
    </source>
</evidence>
<keyword evidence="3" id="KW-1185">Reference proteome</keyword>
<gene>
    <name evidence="2" type="ORF">EDC50_3156</name>
</gene>
<dbReference type="OrthoDB" id="6174642at2"/>
<dbReference type="AlphaFoldDB" id="A0A3N4VBW8"/>
<dbReference type="RefSeq" id="WP_123771462.1">
    <property type="nucleotide sequence ID" value="NZ_RKQN01000008.1"/>
</dbReference>
<feature type="domain" description="Peptidase S74" evidence="1">
    <location>
        <begin position="480"/>
        <end position="577"/>
    </location>
</feature>
<accession>A0A3N4VBW8</accession>
<proteinExistence type="predicted"/>
<dbReference type="Proteomes" id="UP000269708">
    <property type="component" value="Unassembled WGS sequence"/>
</dbReference>
<evidence type="ECO:0000313" key="2">
    <source>
        <dbReference type="EMBL" id="RPE74627.1"/>
    </source>
</evidence>
<protein>
    <recommendedName>
        <fullName evidence="1">Peptidase S74 domain-containing protein</fullName>
    </recommendedName>
</protein>
<name>A0A3N4VBW8_9GAMM</name>
<dbReference type="EMBL" id="RKQN01000008">
    <property type="protein sequence ID" value="RPE74627.1"/>
    <property type="molecule type" value="Genomic_DNA"/>
</dbReference>
<dbReference type="InterPro" id="IPR030392">
    <property type="entry name" value="S74_ICA"/>
</dbReference>
<sequence>MSGLPINITPEGRAALVNADNTGTAPVRVSAIGITASDVGVVGGELVGEIKRLVTFAGSAVADDTVHVTIRDDSGDAYAMRGFALYLDDGTLFGWHVQQAVILEKSAQAMMLLAADIRFVQINATSLSFGDATWTNPPGTETVPGVLELATEDETATGEDRTRAVHPKGLRALLDRRFGAGAPSAFVKGLLGAATAAAVRIALELGTAARRDEGAGNGLDADKLDGQHGAYYLDWNNLTGKPTTFAPAAHGHAWSDITGAPATATRWPAWAEVTGKPSAFTPAAHTHAAADITSGTLALERLPALPITQTTGLQAALDAKAPLSGATFTGPNSNFVGDVGTQTILHVFGWGNKVPRWKWVIEPDGHIALYGYDASGNTPRAATRFRTQEAGGPNGVSSLCQFDQVEAVKAKVIGDLEVGATAATIRMNDSDSSGRMYVHCNDSSIGFLTSGFSWGFRMDNGANCHATGKLSAGGGFDFGSSRKLKDVDGPLPYGLDVVRRVATLIGRYKPQYNSDGRRRLFFDAEQLLELMPEAVDAEGVEFGGERVPAVKLDQVLPPAYRAIAELADLVDELRAEIAALKAVH</sequence>
<organism evidence="2 3">
    <name type="scientific">Vulcaniibacterium tengchongense</name>
    <dbReference type="NCBI Taxonomy" id="1273429"/>
    <lineage>
        <taxon>Bacteria</taxon>
        <taxon>Pseudomonadati</taxon>
        <taxon>Pseudomonadota</taxon>
        <taxon>Gammaproteobacteria</taxon>
        <taxon>Lysobacterales</taxon>
        <taxon>Lysobacteraceae</taxon>
        <taxon>Vulcaniibacterium</taxon>
    </lineage>
</organism>
<reference evidence="2 3" key="1">
    <citation type="submission" date="2018-11" db="EMBL/GenBank/DDBJ databases">
        <title>Genomic Encyclopedia of Type Strains, Phase IV (KMG-IV): sequencing the most valuable type-strain genomes for metagenomic binning, comparative biology and taxonomic classification.</title>
        <authorList>
            <person name="Goeker M."/>
        </authorList>
    </citation>
    <scope>NUCLEOTIDE SEQUENCE [LARGE SCALE GENOMIC DNA]</scope>
    <source>
        <strain evidence="2 3">DSM 25623</strain>
    </source>
</reference>